<dbReference type="SUPFAM" id="SSF52172">
    <property type="entry name" value="CheY-like"/>
    <property type="match status" value="1"/>
</dbReference>
<keyword evidence="5" id="KW-0175">Coiled coil</keyword>
<organism evidence="8 9">
    <name type="scientific">Desulfoluna butyratoxydans</name>
    <dbReference type="NCBI Taxonomy" id="231438"/>
    <lineage>
        <taxon>Bacteria</taxon>
        <taxon>Pseudomonadati</taxon>
        <taxon>Thermodesulfobacteriota</taxon>
        <taxon>Desulfobacteria</taxon>
        <taxon>Desulfobacterales</taxon>
        <taxon>Desulfolunaceae</taxon>
        <taxon>Desulfoluna</taxon>
    </lineage>
</organism>
<dbReference type="Pfam" id="PF00072">
    <property type="entry name" value="Response_reg"/>
    <property type="match status" value="1"/>
</dbReference>
<dbReference type="CDD" id="cd00156">
    <property type="entry name" value="REC"/>
    <property type="match status" value="1"/>
</dbReference>
<keyword evidence="3 4" id="KW-0597">Phosphoprotein</keyword>
<dbReference type="SMART" id="SM00448">
    <property type="entry name" value="REC"/>
    <property type="match status" value="1"/>
</dbReference>
<dbReference type="InterPro" id="IPR050595">
    <property type="entry name" value="Bact_response_regulator"/>
</dbReference>
<keyword evidence="9" id="KW-1185">Reference proteome</keyword>
<dbReference type="InterPro" id="IPR003661">
    <property type="entry name" value="HisK_dim/P_dom"/>
</dbReference>
<feature type="domain" description="Response regulatory" evidence="7">
    <location>
        <begin position="138"/>
        <end position="254"/>
    </location>
</feature>
<evidence type="ECO:0000256" key="4">
    <source>
        <dbReference type="PROSITE-ProRule" id="PRU00169"/>
    </source>
</evidence>
<protein>
    <recommendedName>
        <fullName evidence="2">histidine kinase</fullName>
        <ecNumber evidence="2">2.7.13.3</ecNumber>
    </recommendedName>
</protein>
<dbReference type="AlphaFoldDB" id="A0A4U8YK30"/>
<dbReference type="EMBL" id="CAADHO010000002">
    <property type="protein sequence ID" value="VFQ43787.1"/>
    <property type="molecule type" value="Genomic_DNA"/>
</dbReference>
<accession>A0A4U8YK30</accession>
<dbReference type="Gene3D" id="1.10.287.130">
    <property type="match status" value="1"/>
</dbReference>
<evidence type="ECO:0000313" key="8">
    <source>
        <dbReference type="EMBL" id="VFQ43787.1"/>
    </source>
</evidence>
<comment type="catalytic activity">
    <reaction evidence="1">
        <text>ATP + protein L-histidine = ADP + protein N-phospho-L-histidine.</text>
        <dbReference type="EC" id="2.7.13.3"/>
    </reaction>
</comment>
<dbReference type="Gene3D" id="3.40.50.2300">
    <property type="match status" value="1"/>
</dbReference>
<dbReference type="EC" id="2.7.13.3" evidence="2"/>
<name>A0A4U8YK30_9BACT</name>
<dbReference type="SUPFAM" id="SSF47384">
    <property type="entry name" value="Homodimeric domain of signal transducing histidine kinase"/>
    <property type="match status" value="1"/>
</dbReference>
<dbReference type="InterPro" id="IPR036097">
    <property type="entry name" value="HisK_dim/P_sf"/>
</dbReference>
<dbReference type="Proteomes" id="UP000507962">
    <property type="component" value="Unassembled WGS sequence"/>
</dbReference>
<evidence type="ECO:0000256" key="6">
    <source>
        <dbReference type="SAM" id="MobiDB-lite"/>
    </source>
</evidence>
<dbReference type="GO" id="GO:0000155">
    <property type="term" value="F:phosphorelay sensor kinase activity"/>
    <property type="evidence" value="ECO:0007669"/>
    <property type="project" value="InterPro"/>
</dbReference>
<evidence type="ECO:0000256" key="1">
    <source>
        <dbReference type="ARBA" id="ARBA00000085"/>
    </source>
</evidence>
<dbReference type="InterPro" id="IPR011006">
    <property type="entry name" value="CheY-like_superfamily"/>
</dbReference>
<evidence type="ECO:0000256" key="5">
    <source>
        <dbReference type="SAM" id="Coils"/>
    </source>
</evidence>
<dbReference type="PANTHER" id="PTHR44591:SF3">
    <property type="entry name" value="RESPONSE REGULATORY DOMAIN-CONTAINING PROTEIN"/>
    <property type="match status" value="1"/>
</dbReference>
<dbReference type="PROSITE" id="PS50110">
    <property type="entry name" value="RESPONSE_REGULATORY"/>
    <property type="match status" value="1"/>
</dbReference>
<evidence type="ECO:0000256" key="3">
    <source>
        <dbReference type="ARBA" id="ARBA00022553"/>
    </source>
</evidence>
<feature type="coiled-coil region" evidence="5">
    <location>
        <begin position="7"/>
        <end position="34"/>
    </location>
</feature>
<sequence length="258" mass="29072">MAETPTYRELEKKIAALEAELDSLREKEISQERNRIFGRVAHEFNNLMMVIQGNISIMLHDTDTDDPFHERLKNMERYIRSGTRLTEKLLNVVEKSTDSEGKAFSVSSLPDERELARPPGGARRGMDIYRQASPETHRVLLVDDEALILDVGAQMLAKIGLDVITAENGAGAVELYKRERGTIDLVILDLIMPGIDGIDTYHLLKDIDPGVKVLISSGYRKDQRVETFLTEPNTGFIKKPFSLAHLSDEVRKLLRSPS</sequence>
<evidence type="ECO:0000256" key="2">
    <source>
        <dbReference type="ARBA" id="ARBA00012438"/>
    </source>
</evidence>
<dbReference type="PANTHER" id="PTHR44591">
    <property type="entry name" value="STRESS RESPONSE REGULATOR PROTEIN 1"/>
    <property type="match status" value="1"/>
</dbReference>
<proteinExistence type="predicted"/>
<evidence type="ECO:0000259" key="7">
    <source>
        <dbReference type="PROSITE" id="PS50110"/>
    </source>
</evidence>
<gene>
    <name evidence="8" type="ORF">MSL71_14280</name>
</gene>
<reference evidence="8 9" key="1">
    <citation type="submission" date="2019-03" db="EMBL/GenBank/DDBJ databases">
        <authorList>
            <person name="Nijsse B."/>
        </authorList>
    </citation>
    <scope>NUCLEOTIDE SEQUENCE [LARGE SCALE GENOMIC DNA]</scope>
    <source>
        <strain evidence="8">Desulfoluna butyratoxydans MSL71</strain>
    </source>
</reference>
<feature type="region of interest" description="Disordered" evidence="6">
    <location>
        <begin position="101"/>
        <end position="126"/>
    </location>
</feature>
<dbReference type="CDD" id="cd00082">
    <property type="entry name" value="HisKA"/>
    <property type="match status" value="1"/>
</dbReference>
<dbReference type="InterPro" id="IPR001789">
    <property type="entry name" value="Sig_transdc_resp-reg_receiver"/>
</dbReference>
<feature type="modified residue" description="4-aspartylphosphate" evidence="4">
    <location>
        <position position="189"/>
    </location>
</feature>
<evidence type="ECO:0000313" key="9">
    <source>
        <dbReference type="Proteomes" id="UP000507962"/>
    </source>
</evidence>
<dbReference type="RefSeq" id="WP_180138214.1">
    <property type="nucleotide sequence ID" value="NZ_CAADHO010000002.1"/>
</dbReference>